<reference evidence="6 7" key="1">
    <citation type="submission" date="2020-06" db="EMBL/GenBank/DDBJ databases">
        <title>WGS assembly of Ceratodon purpureus strain R40.</title>
        <authorList>
            <person name="Carey S.B."/>
            <person name="Jenkins J."/>
            <person name="Shu S."/>
            <person name="Lovell J.T."/>
            <person name="Sreedasyam A."/>
            <person name="Maumus F."/>
            <person name="Tiley G.P."/>
            <person name="Fernandez-Pozo N."/>
            <person name="Barry K."/>
            <person name="Chen C."/>
            <person name="Wang M."/>
            <person name="Lipzen A."/>
            <person name="Daum C."/>
            <person name="Saski C.A."/>
            <person name="Payton A.C."/>
            <person name="Mcbreen J.C."/>
            <person name="Conrad R.E."/>
            <person name="Kollar L.M."/>
            <person name="Olsson S."/>
            <person name="Huttunen S."/>
            <person name="Landis J.B."/>
            <person name="Wickett N.J."/>
            <person name="Johnson M.G."/>
            <person name="Rensing S.A."/>
            <person name="Grimwood J."/>
            <person name="Schmutz J."/>
            <person name="Mcdaniel S.F."/>
        </authorList>
    </citation>
    <scope>NUCLEOTIDE SEQUENCE [LARGE SCALE GENOMIC DNA]</scope>
    <source>
        <strain evidence="6 7">R40</strain>
    </source>
</reference>
<name>A0A8T0GDZ0_CERPU</name>
<evidence type="ECO:0000256" key="5">
    <source>
        <dbReference type="SAM" id="MobiDB-lite"/>
    </source>
</evidence>
<feature type="region of interest" description="Disordered" evidence="5">
    <location>
        <begin position="1"/>
        <end position="76"/>
    </location>
</feature>
<dbReference type="EMBL" id="CM026432">
    <property type="protein sequence ID" value="KAG0556554.1"/>
    <property type="molecule type" value="Genomic_DNA"/>
</dbReference>
<keyword evidence="4" id="KW-0539">Nucleus</keyword>
<dbReference type="Gene3D" id="2.40.330.10">
    <property type="entry name" value="DNA-binding pseudobarrel domain"/>
    <property type="match status" value="1"/>
</dbReference>
<accession>A0A8T0GDZ0</accession>
<keyword evidence="2" id="KW-0238">DNA-binding</keyword>
<evidence type="ECO:0000256" key="2">
    <source>
        <dbReference type="ARBA" id="ARBA00023125"/>
    </source>
</evidence>
<keyword evidence="7" id="KW-1185">Reference proteome</keyword>
<keyword evidence="1" id="KW-0805">Transcription regulation</keyword>
<organism evidence="6 7">
    <name type="scientific">Ceratodon purpureus</name>
    <name type="common">Fire moss</name>
    <name type="synonym">Dicranum purpureum</name>
    <dbReference type="NCBI Taxonomy" id="3225"/>
    <lineage>
        <taxon>Eukaryota</taxon>
        <taxon>Viridiplantae</taxon>
        <taxon>Streptophyta</taxon>
        <taxon>Embryophyta</taxon>
        <taxon>Bryophyta</taxon>
        <taxon>Bryophytina</taxon>
        <taxon>Bryopsida</taxon>
        <taxon>Dicranidae</taxon>
        <taxon>Pseudoditrichales</taxon>
        <taxon>Ditrichaceae</taxon>
        <taxon>Ceratodon</taxon>
    </lineage>
</organism>
<keyword evidence="3" id="KW-0804">Transcription</keyword>
<sequence length="229" mass="26035">MVQGRSEQVPRPAAAETDPETESERDPLEAVLIESESEIDPLEAVLIESESEIDQSEGEYQSEPEAEYQSGPEADLPEEPVIGVQRRLTAPVGSGFGSGNQKKYLGKPFIKTINDKNMSHKTARGYHCELCIPRRWAMANGFTAETLDVYLTSKKLEEQWMSLTCRKLTEKHPSWLIRHGWREFSEKHDIEVGWKLKFTPHSIHGANHLRVQRVVIDENSGTRKVVELR</sequence>
<dbReference type="CDD" id="cd10017">
    <property type="entry name" value="B3_DNA"/>
    <property type="match status" value="1"/>
</dbReference>
<evidence type="ECO:0008006" key="8">
    <source>
        <dbReference type="Google" id="ProtNLM"/>
    </source>
</evidence>
<dbReference type="GO" id="GO:0003677">
    <property type="term" value="F:DNA binding"/>
    <property type="evidence" value="ECO:0007669"/>
    <property type="project" value="UniProtKB-KW"/>
</dbReference>
<gene>
    <name evidence="6" type="ORF">KC19_11G062300</name>
</gene>
<evidence type="ECO:0000256" key="1">
    <source>
        <dbReference type="ARBA" id="ARBA00023015"/>
    </source>
</evidence>
<dbReference type="SUPFAM" id="SSF101936">
    <property type="entry name" value="DNA-binding pseudobarrel domain"/>
    <property type="match status" value="1"/>
</dbReference>
<comment type="caution">
    <text evidence="6">The sequence shown here is derived from an EMBL/GenBank/DDBJ whole genome shotgun (WGS) entry which is preliminary data.</text>
</comment>
<evidence type="ECO:0000256" key="4">
    <source>
        <dbReference type="ARBA" id="ARBA00023242"/>
    </source>
</evidence>
<dbReference type="AlphaFoldDB" id="A0A8T0GDZ0"/>
<dbReference type="Proteomes" id="UP000822688">
    <property type="component" value="Chromosome 11"/>
</dbReference>
<dbReference type="InterPro" id="IPR015300">
    <property type="entry name" value="DNA-bd_pseudobarrel_sf"/>
</dbReference>
<dbReference type="InterPro" id="IPR003340">
    <property type="entry name" value="B3_DNA-bd"/>
</dbReference>
<evidence type="ECO:0000313" key="7">
    <source>
        <dbReference type="Proteomes" id="UP000822688"/>
    </source>
</evidence>
<evidence type="ECO:0000313" key="6">
    <source>
        <dbReference type="EMBL" id="KAG0556554.1"/>
    </source>
</evidence>
<feature type="compositionally biased region" description="Acidic residues" evidence="5">
    <location>
        <begin position="49"/>
        <end position="66"/>
    </location>
</feature>
<evidence type="ECO:0000256" key="3">
    <source>
        <dbReference type="ARBA" id="ARBA00023163"/>
    </source>
</evidence>
<proteinExistence type="predicted"/>
<protein>
    <recommendedName>
        <fullName evidence="8">TF-B3 domain-containing protein</fullName>
    </recommendedName>
</protein>